<dbReference type="Pfam" id="PF03534">
    <property type="entry name" value="SpvB"/>
    <property type="match status" value="1"/>
</dbReference>
<keyword evidence="3 7" id="KW-0732">Signal</keyword>
<evidence type="ECO:0000256" key="2">
    <source>
        <dbReference type="ARBA" id="ARBA00022525"/>
    </source>
</evidence>
<feature type="region of interest" description="Disordered" evidence="5">
    <location>
        <begin position="2013"/>
        <end position="2069"/>
    </location>
</feature>
<dbReference type="InterPro" id="IPR003284">
    <property type="entry name" value="Sal_SpvB"/>
</dbReference>
<dbReference type="NCBIfam" id="TIGR01643">
    <property type="entry name" value="YD_repeat_2x"/>
    <property type="match status" value="2"/>
</dbReference>
<keyword evidence="2" id="KW-0964">Secreted</keyword>
<dbReference type="Pfam" id="PF05593">
    <property type="entry name" value="RHS_repeat"/>
    <property type="match status" value="2"/>
</dbReference>
<proteinExistence type="predicted"/>
<dbReference type="InterPro" id="IPR022045">
    <property type="entry name" value="TcdB_toxin_mid/N"/>
</dbReference>
<keyword evidence="6" id="KW-0472">Membrane</keyword>
<gene>
    <name evidence="9" type="ORF">EPICR_10119</name>
</gene>
<keyword evidence="6" id="KW-0812">Transmembrane</keyword>
<evidence type="ECO:0000256" key="7">
    <source>
        <dbReference type="SAM" id="SignalP"/>
    </source>
</evidence>
<dbReference type="EMBL" id="CAACVI010000001">
    <property type="protein sequence ID" value="VEN72620.1"/>
    <property type="molecule type" value="Genomic_DNA"/>
</dbReference>
<evidence type="ECO:0000256" key="5">
    <source>
        <dbReference type="SAM" id="MobiDB-lite"/>
    </source>
</evidence>
<dbReference type="Pfam" id="PF12256">
    <property type="entry name" value="TcdB_toxin_midN"/>
    <property type="match status" value="1"/>
</dbReference>
<dbReference type="GO" id="GO:0005737">
    <property type="term" value="C:cytoplasm"/>
    <property type="evidence" value="ECO:0007669"/>
    <property type="project" value="InterPro"/>
</dbReference>
<dbReference type="InterPro" id="IPR031325">
    <property type="entry name" value="RHS_repeat"/>
</dbReference>
<evidence type="ECO:0000259" key="8">
    <source>
        <dbReference type="Pfam" id="PF12256"/>
    </source>
</evidence>
<feature type="transmembrane region" description="Helical" evidence="6">
    <location>
        <begin position="1877"/>
        <end position="1895"/>
    </location>
</feature>
<accession>A0A484HDW8</accession>
<feature type="domain" description="Insecticide toxin TcdB middle/N-terminal" evidence="8">
    <location>
        <begin position="720"/>
        <end position="861"/>
    </location>
</feature>
<organism evidence="9">
    <name type="scientific">uncultured Desulfobacteraceae bacterium</name>
    <dbReference type="NCBI Taxonomy" id="218296"/>
    <lineage>
        <taxon>Bacteria</taxon>
        <taxon>Pseudomonadati</taxon>
        <taxon>Thermodesulfobacteriota</taxon>
        <taxon>Desulfobacteria</taxon>
        <taxon>Desulfobacterales</taxon>
        <taxon>Desulfobacteraceae</taxon>
        <taxon>environmental samples</taxon>
    </lineage>
</organism>
<dbReference type="Gene3D" id="2.180.10.10">
    <property type="entry name" value="RHS repeat-associated core"/>
    <property type="match status" value="2"/>
</dbReference>
<evidence type="ECO:0000256" key="6">
    <source>
        <dbReference type="SAM" id="Phobius"/>
    </source>
</evidence>
<dbReference type="Pfam" id="PF13517">
    <property type="entry name" value="FG-GAP_3"/>
    <property type="match status" value="1"/>
</dbReference>
<keyword evidence="4" id="KW-0843">Virulence</keyword>
<dbReference type="InterPro" id="IPR050708">
    <property type="entry name" value="T6SS_VgrG/RHS"/>
</dbReference>
<feature type="signal peptide" evidence="7">
    <location>
        <begin position="1"/>
        <end position="29"/>
    </location>
</feature>
<dbReference type="InterPro" id="IPR013517">
    <property type="entry name" value="FG-GAP"/>
</dbReference>
<evidence type="ECO:0000313" key="9">
    <source>
        <dbReference type="EMBL" id="VEN72620.1"/>
    </source>
</evidence>
<dbReference type="InterPro" id="IPR028994">
    <property type="entry name" value="Integrin_alpha_N"/>
</dbReference>
<reference evidence="9" key="1">
    <citation type="submission" date="2019-01" db="EMBL/GenBank/DDBJ databases">
        <authorList>
            <consortium name="Genoscope - CEA"/>
            <person name="William W."/>
        </authorList>
    </citation>
    <scope>NUCLEOTIDE SEQUENCE</scope>
    <source>
        <strain evidence="9">CR-1</strain>
    </source>
</reference>
<evidence type="ECO:0000256" key="3">
    <source>
        <dbReference type="ARBA" id="ARBA00022729"/>
    </source>
</evidence>
<dbReference type="GO" id="GO:0005576">
    <property type="term" value="C:extracellular region"/>
    <property type="evidence" value="ECO:0007669"/>
    <property type="project" value="UniProtKB-SubCell"/>
</dbReference>
<evidence type="ECO:0000256" key="4">
    <source>
        <dbReference type="ARBA" id="ARBA00023026"/>
    </source>
</evidence>
<dbReference type="PANTHER" id="PTHR32305">
    <property type="match status" value="1"/>
</dbReference>
<dbReference type="InterPro" id="IPR006530">
    <property type="entry name" value="YD"/>
</dbReference>
<feature type="compositionally biased region" description="Low complexity" evidence="5">
    <location>
        <begin position="2029"/>
        <end position="2042"/>
    </location>
</feature>
<dbReference type="SUPFAM" id="SSF69318">
    <property type="entry name" value="Integrin alpha N-terminal domain"/>
    <property type="match status" value="2"/>
</dbReference>
<protein>
    <recommendedName>
        <fullName evidence="8">Insecticide toxin TcdB middle/N-terminal domain-containing protein</fullName>
    </recommendedName>
</protein>
<feature type="transmembrane region" description="Helical" evidence="6">
    <location>
        <begin position="1845"/>
        <end position="1865"/>
    </location>
</feature>
<feature type="chain" id="PRO_5019741431" description="Insecticide toxin TcdB middle/N-terminal domain-containing protein" evidence="7">
    <location>
        <begin position="30"/>
        <end position="2069"/>
    </location>
</feature>
<feature type="region of interest" description="Disordered" evidence="5">
    <location>
        <begin position="84"/>
        <end position="104"/>
    </location>
</feature>
<dbReference type="NCBIfam" id="TIGR03696">
    <property type="entry name" value="Rhs_assc_core"/>
    <property type="match status" value="1"/>
</dbReference>
<sequence>MWVQKKIAHCLLALVFTLHTVLIPAVGNAEEYADSPDFETAVEWRGEEDGFNPDFISEDMGDEPLQDFGEDDYDKGFDDQADDFNGAVGESVPEGAKPTPPVPPVDIDVKPEIDISNVEISNATGAVKYSVPIIAPPGRAGIEPGLSLKYSSAVKNGIVGMGWFLNIGFIQRCSKKGVDYSADDYVVMKNGGLHDLASRSDWGSDYYGAKIEEEFSKYYFDSATGGWEVTARDGTKFYYGARSVGRQESGDNVFKWGLEKIEDTNRNYMRIYYTKDQGQLYPDQIVYTGGPVGAFESNYINFVYETRSDAPLSYKTKFSVKTAKRLARIEVYSNATSAANSRLSGGQLVRRYQLTYNQGAHTGRSRLTDVTMYGSDGTTSRPLESFVWQNGGGASHSRGQTITHGNQVLLDSALVDINGDGVSDLVTAEAHPGSGAVLKYSLSNRRGTFNSPVSLDIPLPRSFTAYDFGGFRRDIEIVAKSWWGDINGDGKQDAVVTSINVSGFEVFLHAEVYLNTTPVGGRVSLEHAGGRILERVQGRTPKSKVAGLLDLTGDGLADLVVGDPNGPTNQNRYYQCYPSNGNGTFGAGYNTGLISYKSHWPTITSTVWGDINGDGLVDAMRVDYAPDYPMHGDAILYPYLNSGDRRWHSAHSSRIRFKDSDTGIHLADINGDGMADLIRRPSPSGGNGNYQYQLSNGDGTFAAVRNTTIPNSSGRNVYRDVTSWGDINGDGRADALFGYGTEGWDLWATRKIPASNFQFYYAGGTPTDLITQITSAYGGTTDITYRHSTAYPNTFLPFSFPVASQLVVRDRMSDPDDLPNSSTTGFSYSGGLFNFRNRGFRGFRTVTKTHPDGTTEEADFHQGEFLHGKTETLKMKDPRGTLMERSDYTWEAHESSTGDPWRFARLNRKRVEQYDDLTVFDQEDYAYDGDHGQVTQLITSGTNGEDVTTTFAYQNYGFRADGWTWRKTGEAIEGEFSGKAREKNYGYSPGTGNLESIEYVNDSGVNPTIRFGYDIYGNRTSVTDAKGHVTTISYDTQTHIYPVKIAYPVTGLAKEYTYDYKFGKISTFTDENENVTSYTYDVFGRPVRIDYPDDGQMTIAYTEYQEIVGVFSPAYLLTQIKETGSPTATVETVDQYEYFDGLGRVIRIVTFGENDPIIRPAVAKTILTKIHYDNMGRNHLTEGPAFSTNFTAATGAEASLPSEYPYVRNVYDHRGRLSRVEEPDPAPDAAPGAVIASSYAYSGLKTTVTDPDDRKRSEQTDYLGRIILVIEHMGADRTNTGYSYNAAGDLLNIYDHDGNETENHYDTLGRKTQMIDPDLGTWSYEYDLNGNLKKQTDAKGQIIKFTYDSLNRVDGKSVGNSGFYVYLYDQSPNGKGRLAGILKANLRANGKILIDVKHTYEYDQMGRKTKVTKNIRSNPYVTSYVYDFSGKLTSMTYPGGYTVVYCHVYGSGLISAVVGRWGTGSSDSVTHARFYQYTPDGKPGLISYNNGIFTKYEYNPLSTRLTRITTSRGRGATSVRLEDPHYELRQDKSYTYTPAGDISSIQDHLAGVTYTYSYDDLHRLVQETKTNNGGDDSGVSLTYNDIGNILRKTVGTNQFAYSYDAAHSHAVGSITLNGGTTYTFQYDQNGNMNFGWDFTNPAQVARRTISYNEENMPAGIARCVNDATTDTTFEYDGEGKRVKKAVTGGSTVLYINENYEINDGSPVKYIFAGNLRIAKIVPSTTTGGTVHYFHKDHLGSSSVTTDGRFLGMPPANRAQAVETSEYMPFGSMRAHTGSVVSDYKFTDQELDTSTGLYNYDARLYDPVIGRFVTPDTIVPDVYNPQSLNRYSYCLNNPLIYTDPDGHVGVAGAIFGGFVGAVTGFTTGMMTTDGNMKAAVVGGIVGGVVGVALGFVSPGTSSLGAATAARATLAATIDSAATGAASGAAGGAAAGILEAQEKGESVTKGAVKGAWEGAKSGAVTGPIAAVPGAMVTKMAGPATKFAGTAEKALGATTSFKASVLGKLGELFGRSKKSKARHGMGREEKSGPAGAQSASPQSQAGGKGGGDGKTSPGNQKSDDSDMGDIGP</sequence>
<comment type="subcellular location">
    <subcellularLocation>
        <location evidence="1">Secreted</location>
    </subcellularLocation>
</comment>
<name>A0A484HDW8_9BACT</name>
<dbReference type="Gene3D" id="2.130.10.130">
    <property type="entry name" value="Integrin alpha, N-terminal"/>
    <property type="match status" value="2"/>
</dbReference>
<dbReference type="PANTHER" id="PTHR32305:SF15">
    <property type="entry name" value="PROTEIN RHSA-RELATED"/>
    <property type="match status" value="1"/>
</dbReference>
<dbReference type="InterPro" id="IPR022385">
    <property type="entry name" value="Rhs_assc_core"/>
</dbReference>
<evidence type="ECO:0000256" key="1">
    <source>
        <dbReference type="ARBA" id="ARBA00004613"/>
    </source>
</evidence>
<keyword evidence="6" id="KW-1133">Transmembrane helix</keyword>